<keyword evidence="3" id="KW-0460">Magnesium</keyword>
<dbReference type="Gene3D" id="3.40.50.1000">
    <property type="entry name" value="HAD superfamily/HAD-like"/>
    <property type="match status" value="1"/>
</dbReference>
<dbReference type="GO" id="GO:0016787">
    <property type="term" value="F:hydrolase activity"/>
    <property type="evidence" value="ECO:0007669"/>
    <property type="project" value="UniProtKB-KW"/>
</dbReference>
<evidence type="ECO:0000313" key="4">
    <source>
        <dbReference type="EMBL" id="MFC5476412.1"/>
    </source>
</evidence>
<comment type="caution">
    <text evidence="4">The sequence shown here is derived from an EMBL/GenBank/DDBJ whole genome shotgun (WGS) entry which is preliminary data.</text>
</comment>
<evidence type="ECO:0000256" key="2">
    <source>
        <dbReference type="ARBA" id="ARBA00022801"/>
    </source>
</evidence>
<proteinExistence type="predicted"/>
<dbReference type="RefSeq" id="WP_379000588.1">
    <property type="nucleotide sequence ID" value="NZ_JBHSMT010000031.1"/>
</dbReference>
<accession>A0ABW0MH38</accession>
<keyword evidence="5" id="KW-1185">Reference proteome</keyword>
<dbReference type="PANTHER" id="PTHR46470">
    <property type="entry name" value="N-ACYLNEURAMINATE-9-PHOSPHATASE"/>
    <property type="match status" value="1"/>
</dbReference>
<dbReference type="Pfam" id="PF00702">
    <property type="entry name" value="Hydrolase"/>
    <property type="match status" value="1"/>
</dbReference>
<dbReference type="InterPro" id="IPR051400">
    <property type="entry name" value="HAD-like_hydrolase"/>
</dbReference>
<sequence length="257" mass="28088">MTLTDISALGPADRPDAQATIKAVLFDLDDTLWPIVPVIQRAEQLLYDWLQQHAPAVPRQFTIEDLRQQRLELSASNPVFKFDLWKLRHAALCEAFSSVGEDVGKVDAAMEIFSEARHAVTPFEDVQPVLTRLRQRVLLGSVSNGFADLDKIGLAQHFHASIAAHSFGCGKPDPAIFHAACAALNVTPEQAVFVGDDPLLDVVGAQQAGLRAVWINRFERVLPAGINAHATCTTLHELETWLGQTANLGISDIKNSV</sequence>
<evidence type="ECO:0000256" key="1">
    <source>
        <dbReference type="ARBA" id="ARBA00001946"/>
    </source>
</evidence>
<dbReference type="InterPro" id="IPR036412">
    <property type="entry name" value="HAD-like_sf"/>
</dbReference>
<dbReference type="NCBIfam" id="TIGR01509">
    <property type="entry name" value="HAD-SF-IA-v3"/>
    <property type="match status" value="1"/>
</dbReference>
<comment type="cofactor">
    <cofactor evidence="1">
        <name>Mg(2+)</name>
        <dbReference type="ChEBI" id="CHEBI:18420"/>
    </cofactor>
</comment>
<organism evidence="4 5">
    <name type="scientific">Paraherbaspirillum soli</name>
    <dbReference type="NCBI Taxonomy" id="631222"/>
    <lineage>
        <taxon>Bacteria</taxon>
        <taxon>Pseudomonadati</taxon>
        <taxon>Pseudomonadota</taxon>
        <taxon>Betaproteobacteria</taxon>
        <taxon>Burkholderiales</taxon>
        <taxon>Oxalobacteraceae</taxon>
        <taxon>Paraherbaspirillum</taxon>
    </lineage>
</organism>
<dbReference type="EC" id="3.1.3.-" evidence="4"/>
<reference evidence="5" key="1">
    <citation type="journal article" date="2019" name="Int. J. Syst. Evol. Microbiol.">
        <title>The Global Catalogue of Microorganisms (GCM) 10K type strain sequencing project: providing services to taxonomists for standard genome sequencing and annotation.</title>
        <authorList>
            <consortium name="The Broad Institute Genomics Platform"/>
            <consortium name="The Broad Institute Genome Sequencing Center for Infectious Disease"/>
            <person name="Wu L."/>
            <person name="Ma J."/>
        </authorList>
    </citation>
    <scope>NUCLEOTIDE SEQUENCE [LARGE SCALE GENOMIC DNA]</scope>
    <source>
        <strain evidence="5">JCM 17066</strain>
    </source>
</reference>
<dbReference type="Gene3D" id="1.20.120.1600">
    <property type="match status" value="1"/>
</dbReference>
<name>A0ABW0MH38_9BURK</name>
<dbReference type="SUPFAM" id="SSF56784">
    <property type="entry name" value="HAD-like"/>
    <property type="match status" value="1"/>
</dbReference>
<protein>
    <submittedName>
        <fullName evidence="4">HAD family hydrolase</fullName>
        <ecNumber evidence="4">3.1.3.-</ecNumber>
    </submittedName>
</protein>
<dbReference type="Proteomes" id="UP001596045">
    <property type="component" value="Unassembled WGS sequence"/>
</dbReference>
<evidence type="ECO:0000313" key="5">
    <source>
        <dbReference type="Proteomes" id="UP001596045"/>
    </source>
</evidence>
<dbReference type="PANTHER" id="PTHR46470:SF4">
    <property type="entry name" value="5-AMINO-6-(5-PHOSPHO-D-RIBITYLAMINO)URACIL PHOSPHATASE YIGB"/>
    <property type="match status" value="1"/>
</dbReference>
<keyword evidence="2 4" id="KW-0378">Hydrolase</keyword>
<dbReference type="InterPro" id="IPR023214">
    <property type="entry name" value="HAD_sf"/>
</dbReference>
<dbReference type="EMBL" id="JBHSMT010000031">
    <property type="protein sequence ID" value="MFC5476412.1"/>
    <property type="molecule type" value="Genomic_DNA"/>
</dbReference>
<gene>
    <name evidence="4" type="ORF">ACFPM8_20800</name>
</gene>
<dbReference type="NCBIfam" id="TIGR01549">
    <property type="entry name" value="HAD-SF-IA-v1"/>
    <property type="match status" value="1"/>
</dbReference>
<dbReference type="SFLD" id="SFLDS00003">
    <property type="entry name" value="Haloacid_Dehalogenase"/>
    <property type="match status" value="1"/>
</dbReference>
<dbReference type="InterPro" id="IPR006439">
    <property type="entry name" value="HAD-SF_hydro_IA"/>
</dbReference>
<dbReference type="PRINTS" id="PR00413">
    <property type="entry name" value="HADHALOGNASE"/>
</dbReference>
<dbReference type="SFLD" id="SFLDG01129">
    <property type="entry name" value="C1.5:_HAD__Beta-PGM__Phosphata"/>
    <property type="match status" value="1"/>
</dbReference>
<evidence type="ECO:0000256" key="3">
    <source>
        <dbReference type="ARBA" id="ARBA00022842"/>
    </source>
</evidence>